<keyword evidence="9" id="KW-0653">Protein transport</keyword>
<keyword evidence="5 9" id="KW-0999">Mitochondrion inner membrane</keyword>
<dbReference type="AlphaFoldDB" id="A0A9P6GYK7"/>
<dbReference type="GO" id="GO:0045039">
    <property type="term" value="P:protein insertion into mitochondrial inner membrane"/>
    <property type="evidence" value="ECO:0007669"/>
    <property type="project" value="UniProtKB-UniRule"/>
</dbReference>
<dbReference type="GO" id="GO:0030943">
    <property type="term" value="F:mitochondrion targeting sequence binding"/>
    <property type="evidence" value="ECO:0007669"/>
    <property type="project" value="TreeGrafter"/>
</dbReference>
<dbReference type="PANTHER" id="PTHR14110">
    <property type="entry name" value="MITOCHONDRIAL IMPORT INNER MEMBRANE TRANSLOCASE SUBUNIT TIM22"/>
    <property type="match status" value="1"/>
</dbReference>
<keyword evidence="9" id="KW-0811">Translocation</keyword>
<comment type="function">
    <text evidence="9">Essential core component of the TIM22 complex, a complex that mediates the import and insertion of multi-pass transmembrane proteins into the mitochondrial inner membrane. In the TIM22 complex, it constitutes the voltage-activated and signal-gated channel. Forms a twin-pore translocase that uses the membrane potential as external driving force in 2 voltage-dependent steps.</text>
</comment>
<sequence>MLKEKFLKGLEKIKPKLVKTLTNTAQGYLFGCMVGLFTAKDKPTLADVHSSGKDFARLCGVYTATESMIEVLREKEDPYNGIMSGVITGTFCVKGGLSGTSLLGGSALGIYSGLNLLIDEKK</sequence>
<proteinExistence type="inferred from homology"/>
<dbReference type="PANTHER" id="PTHR14110:SF0">
    <property type="entry name" value="MITOCHONDRIAL IMPORT INNER MEMBRANE TRANSLOCASE SUBUNIT TIM22"/>
    <property type="match status" value="1"/>
</dbReference>
<evidence type="ECO:0000256" key="9">
    <source>
        <dbReference type="RuleBase" id="RU367038"/>
    </source>
</evidence>
<evidence type="ECO:0000256" key="3">
    <source>
        <dbReference type="ARBA" id="ARBA00020722"/>
    </source>
</evidence>
<organism evidence="10 11">
    <name type="scientific">Nosema granulosis</name>
    <dbReference type="NCBI Taxonomy" id="83296"/>
    <lineage>
        <taxon>Eukaryota</taxon>
        <taxon>Fungi</taxon>
        <taxon>Fungi incertae sedis</taxon>
        <taxon>Microsporidia</taxon>
        <taxon>Nosematidae</taxon>
        <taxon>Nosema</taxon>
    </lineage>
</organism>
<dbReference type="GO" id="GO:0008320">
    <property type="term" value="F:protein transmembrane transporter activity"/>
    <property type="evidence" value="ECO:0007669"/>
    <property type="project" value="UniProtKB-UniRule"/>
</dbReference>
<dbReference type="OrthoDB" id="75343at2759"/>
<evidence type="ECO:0000256" key="2">
    <source>
        <dbReference type="ARBA" id="ARBA00008444"/>
    </source>
</evidence>
<dbReference type="GO" id="GO:0042721">
    <property type="term" value="C:TIM22 mitochondrial import inner membrane insertion complex"/>
    <property type="evidence" value="ECO:0007669"/>
    <property type="project" value="UniProtKB-UniRule"/>
</dbReference>
<reference evidence="10 11" key="1">
    <citation type="journal article" date="2020" name="Genome Biol. Evol.">
        <title>Comparative genomics of strictly vertically transmitted, feminizing microsporidia endosymbionts of amphipod crustaceans.</title>
        <authorList>
            <person name="Cormier A."/>
            <person name="Chebbi M.A."/>
            <person name="Giraud I."/>
            <person name="Wattier R."/>
            <person name="Teixeira M."/>
            <person name="Gilbert C."/>
            <person name="Rigaud T."/>
            <person name="Cordaux R."/>
        </authorList>
    </citation>
    <scope>NUCLEOTIDE SEQUENCE [LARGE SCALE GENOMIC DNA]</scope>
    <source>
        <strain evidence="10 11">Ou3-Ou53</strain>
    </source>
</reference>
<keyword evidence="6" id="KW-1133">Transmembrane helix</keyword>
<keyword evidence="9" id="KW-0813">Transport</keyword>
<dbReference type="EMBL" id="SBJO01000084">
    <property type="protein sequence ID" value="KAF9763272.1"/>
    <property type="molecule type" value="Genomic_DNA"/>
</dbReference>
<dbReference type="Proteomes" id="UP000740883">
    <property type="component" value="Unassembled WGS sequence"/>
</dbReference>
<evidence type="ECO:0000313" key="11">
    <source>
        <dbReference type="Proteomes" id="UP000740883"/>
    </source>
</evidence>
<evidence type="ECO:0000256" key="1">
    <source>
        <dbReference type="ARBA" id="ARBA00004448"/>
    </source>
</evidence>
<dbReference type="InterPro" id="IPR039175">
    <property type="entry name" value="TIM22"/>
</dbReference>
<protein>
    <recommendedName>
        <fullName evidence="3 9">Mitochondrial import inner membrane translocase subunit TIM22</fullName>
    </recommendedName>
</protein>
<accession>A0A9P6GYK7</accession>
<comment type="subunit">
    <text evidence="9">Component of the TIM22 complex.</text>
</comment>
<keyword evidence="7 9" id="KW-0496">Mitochondrion</keyword>
<evidence type="ECO:0000313" key="10">
    <source>
        <dbReference type="EMBL" id="KAF9763272.1"/>
    </source>
</evidence>
<evidence type="ECO:0000256" key="5">
    <source>
        <dbReference type="ARBA" id="ARBA00022792"/>
    </source>
</evidence>
<keyword evidence="11" id="KW-1185">Reference proteome</keyword>
<gene>
    <name evidence="10" type="primary">TIM22</name>
    <name evidence="10" type="ORF">NGRA_1375</name>
</gene>
<name>A0A9P6GYK7_9MICR</name>
<comment type="similarity">
    <text evidence="2 9">Belongs to the Tim17/Tim22/Tim23 family.</text>
</comment>
<comment type="subcellular location">
    <subcellularLocation>
        <location evidence="1 9">Mitochondrion inner membrane</location>
        <topology evidence="1 9">Multi-pass membrane protein</topology>
    </subcellularLocation>
</comment>
<evidence type="ECO:0000256" key="8">
    <source>
        <dbReference type="ARBA" id="ARBA00023136"/>
    </source>
</evidence>
<evidence type="ECO:0000256" key="4">
    <source>
        <dbReference type="ARBA" id="ARBA00022692"/>
    </source>
</evidence>
<comment type="caution">
    <text evidence="10">The sequence shown here is derived from an EMBL/GenBank/DDBJ whole genome shotgun (WGS) entry which is preliminary data.</text>
</comment>
<evidence type="ECO:0000256" key="6">
    <source>
        <dbReference type="ARBA" id="ARBA00022989"/>
    </source>
</evidence>
<evidence type="ECO:0000256" key="7">
    <source>
        <dbReference type="ARBA" id="ARBA00023128"/>
    </source>
</evidence>
<keyword evidence="8" id="KW-0472">Membrane</keyword>
<keyword evidence="4" id="KW-0812">Transmembrane</keyword>
<dbReference type="Pfam" id="PF02466">
    <property type="entry name" value="Tim17"/>
    <property type="match status" value="1"/>
</dbReference>